<keyword evidence="2" id="KW-1185">Reference proteome</keyword>
<organism evidence="1 2">
    <name type="scientific">Lentisphaera araneosa HTCC2155</name>
    <dbReference type="NCBI Taxonomy" id="313628"/>
    <lineage>
        <taxon>Bacteria</taxon>
        <taxon>Pseudomonadati</taxon>
        <taxon>Lentisphaerota</taxon>
        <taxon>Lentisphaeria</taxon>
        <taxon>Lentisphaerales</taxon>
        <taxon>Lentisphaeraceae</taxon>
        <taxon>Lentisphaera</taxon>
    </lineage>
</organism>
<dbReference type="SUPFAM" id="SSF52266">
    <property type="entry name" value="SGNH hydrolase"/>
    <property type="match status" value="1"/>
</dbReference>
<dbReference type="OrthoDB" id="9774205at2"/>
<gene>
    <name evidence="1" type="ORF">LNTAR_00385</name>
</gene>
<name>A6DKB4_9BACT</name>
<dbReference type="Gene3D" id="3.40.50.1110">
    <property type="entry name" value="SGNH hydrolase"/>
    <property type="match status" value="1"/>
</dbReference>
<comment type="caution">
    <text evidence="1">The sequence shown here is derived from an EMBL/GenBank/DDBJ whole genome shotgun (WGS) entry which is preliminary data.</text>
</comment>
<dbReference type="InterPro" id="IPR051532">
    <property type="entry name" value="Ester_Hydrolysis_Enzymes"/>
</dbReference>
<accession>A6DKB4</accession>
<dbReference type="PANTHER" id="PTHR30383">
    <property type="entry name" value="THIOESTERASE 1/PROTEASE 1/LYSOPHOSPHOLIPASE L1"/>
    <property type="match status" value="1"/>
</dbReference>
<dbReference type="PANTHER" id="PTHR30383:SF5">
    <property type="entry name" value="SGNH HYDROLASE-TYPE ESTERASE DOMAIN-CONTAINING PROTEIN"/>
    <property type="match status" value="1"/>
</dbReference>
<dbReference type="STRING" id="313628.LNTAR_00385"/>
<dbReference type="GO" id="GO:0004622">
    <property type="term" value="F:phosphatidylcholine lysophospholipase activity"/>
    <property type="evidence" value="ECO:0007669"/>
    <property type="project" value="TreeGrafter"/>
</dbReference>
<dbReference type="InterPro" id="IPR036514">
    <property type="entry name" value="SGNH_hydro_sf"/>
</dbReference>
<dbReference type="EMBL" id="ABCK01000007">
    <property type="protein sequence ID" value="EDM27812.1"/>
    <property type="molecule type" value="Genomic_DNA"/>
</dbReference>
<reference evidence="1 2" key="1">
    <citation type="journal article" date="2010" name="J. Bacteriol.">
        <title>Genome sequence of Lentisphaera araneosa HTCC2155T, the type species of the order Lentisphaerales in the phylum Lentisphaerae.</title>
        <authorList>
            <person name="Thrash J.C."/>
            <person name="Cho J.C."/>
            <person name="Vergin K.L."/>
            <person name="Morris R.M."/>
            <person name="Giovannoni S.J."/>
        </authorList>
    </citation>
    <scope>NUCLEOTIDE SEQUENCE [LARGE SCALE GENOMIC DNA]</scope>
    <source>
        <strain evidence="1 2">HTCC2155</strain>
    </source>
</reference>
<proteinExistence type="predicted"/>
<dbReference type="Pfam" id="PF00657">
    <property type="entry name" value="Lipase_GDSL"/>
    <property type="match status" value="1"/>
</dbReference>
<evidence type="ECO:0000313" key="1">
    <source>
        <dbReference type="EMBL" id="EDM27812.1"/>
    </source>
</evidence>
<sequence>MGDSITHAGSYHSYIYLYYLTRFPEREIRVINKGLSGGQSRGTLNRFSTDIATTQPTVTTIMLGMNDVGRHFYGEKNKTDPKAMELKQKALDRYRQQMPKIIRNLQDLGSEVILITPSIYDQTMQGATHNYIGVNDALADCRQFILSSVKLMSLSYVDFYKSMLQINAQVQAQNPTDTIVGKDRVHPTQELGHFIMAYEFLKSQKLPQYVSKVTLDINKSKALNTINATLSKLALSEKKISFSLKAQSLPFPQTPAFAKALALVPFTEELNQEVLIIKNLTPGEYNLSIDGRSISSFSASDLADGVNLALEENTPQYQQALEVSRLNEKRRQLQLQLRDAAFTFYTSGLYKNNSIDLNDQEAVKAFLDKHVESRIHTQSYKYHKMKAANFLITQKNKQKILRELESLHQKIYSLNQTHVHHYSLTKK</sequence>
<evidence type="ECO:0000313" key="2">
    <source>
        <dbReference type="Proteomes" id="UP000004947"/>
    </source>
</evidence>
<dbReference type="InterPro" id="IPR001087">
    <property type="entry name" value="GDSL"/>
</dbReference>
<protein>
    <submittedName>
        <fullName evidence="1">Lipolytic enzyme, G-D-S-L</fullName>
    </submittedName>
</protein>
<dbReference type="RefSeq" id="WP_007278326.1">
    <property type="nucleotide sequence ID" value="NZ_ABCK01000007.1"/>
</dbReference>
<dbReference type="AlphaFoldDB" id="A6DKB4"/>
<dbReference type="Proteomes" id="UP000004947">
    <property type="component" value="Unassembled WGS sequence"/>
</dbReference>
<dbReference type="CDD" id="cd01834">
    <property type="entry name" value="SGNH_hydrolase_like_2"/>
    <property type="match status" value="1"/>
</dbReference>
<dbReference type="eggNOG" id="COG2755">
    <property type="taxonomic scope" value="Bacteria"/>
</dbReference>